<name>A0ABR2HJR2_9PEZI</name>
<dbReference type="Gene3D" id="1.20.1440.240">
    <property type="match status" value="1"/>
</dbReference>
<protein>
    <recommendedName>
        <fullName evidence="2">Amine oxidase domain-containing protein</fullName>
    </recommendedName>
</protein>
<gene>
    <name evidence="3" type="ORF">PGQ11_014914</name>
</gene>
<feature type="region of interest" description="Disordered" evidence="1">
    <location>
        <begin position="9"/>
        <end position="28"/>
    </location>
</feature>
<dbReference type="Proteomes" id="UP001390339">
    <property type="component" value="Unassembled WGS sequence"/>
</dbReference>
<accession>A0ABR2HJR2</accession>
<proteinExistence type="predicted"/>
<evidence type="ECO:0000259" key="2">
    <source>
        <dbReference type="Pfam" id="PF01593"/>
    </source>
</evidence>
<evidence type="ECO:0000313" key="3">
    <source>
        <dbReference type="EMBL" id="KAK8848434.1"/>
    </source>
</evidence>
<dbReference type="PANTHER" id="PTHR10742">
    <property type="entry name" value="FLAVIN MONOAMINE OXIDASE"/>
    <property type="match status" value="1"/>
</dbReference>
<dbReference type="InterPro" id="IPR050281">
    <property type="entry name" value="Flavin_monoamine_oxidase"/>
</dbReference>
<keyword evidence="4" id="KW-1185">Reference proteome</keyword>
<dbReference type="InterPro" id="IPR036188">
    <property type="entry name" value="FAD/NAD-bd_sf"/>
</dbReference>
<reference evidence="3 4" key="1">
    <citation type="journal article" date="2024" name="IMA Fungus">
        <title>Apiospora arundinis, a panoply of carbohydrate-active enzymes and secondary metabolites.</title>
        <authorList>
            <person name="Sorensen T."/>
            <person name="Petersen C."/>
            <person name="Muurmann A.T."/>
            <person name="Christiansen J.V."/>
            <person name="Brundto M.L."/>
            <person name="Overgaard C.K."/>
            <person name="Boysen A.T."/>
            <person name="Wollenberg R.D."/>
            <person name="Larsen T.O."/>
            <person name="Sorensen J.L."/>
            <person name="Nielsen K.L."/>
            <person name="Sondergaard T.E."/>
        </authorList>
    </citation>
    <scope>NUCLEOTIDE SEQUENCE [LARGE SCALE GENOMIC DNA]</scope>
    <source>
        <strain evidence="3 4">AAU 773</strain>
    </source>
</reference>
<feature type="region of interest" description="Disordered" evidence="1">
    <location>
        <begin position="566"/>
        <end position="596"/>
    </location>
</feature>
<dbReference type="InterPro" id="IPR002937">
    <property type="entry name" value="Amino_oxidase"/>
</dbReference>
<dbReference type="SUPFAM" id="SSF54373">
    <property type="entry name" value="FAD-linked reductases, C-terminal domain"/>
    <property type="match status" value="1"/>
</dbReference>
<sequence>MSNYVSALANKDSISPSPESTHDSVTHGSMSKPLRVCIIGAGIGGLFTAMIFDYLNNKYGLCIDYEILEANCKERLGGRLYTYYFKNREGHPKIRNHDYIDIGAMRFPAIDIMKRAFDLFEVLGMKYNNDGNRADGKRQATRKGQLIPYYLNGINQPTRFNNVQIVTDGNKMPQVADFKITNLPKEVIKANPRELFQRQMEAFDSWRRTNGTDKVWRGLVEEVPDTSFHEYLKQTTQYDSKSIEFLTTMNLGTRRSGQALSEIVLENFMFDNTARWWCVEGGAQQIAYRMWERLEQSQNVNFQRKVVAMSFVNEARDEIDVTVDGQKQSQRYDAVFNSAPLGSIQRMDLDGLNLGWDTRQALLSANYQSVCKVGVRFRSLWWIHKLGISGGGQGTTDLPIRCCVYPSYNIHDNPHLPGVLLVSYTFSQDADRMAQLINQDSPGMERELKALILRDLAKLHSPSEAGFRDLHRTISEEYLDHYAWSWGSEPLAGGVALFGPEQFQTIYPSLIMSNGNHIIIGEAASPHHEWVVGALDSAVRGVYQFLRRHSSSNTAVDCAREDYERNKIPAPFGPLPAEYNRDEDTRTSDSQSVSGH</sequence>
<dbReference type="Gene3D" id="3.90.660.10">
    <property type="match status" value="1"/>
</dbReference>
<dbReference type="Gene3D" id="3.50.50.60">
    <property type="entry name" value="FAD/NAD(P)-binding domain"/>
    <property type="match status" value="1"/>
</dbReference>
<feature type="domain" description="Amine oxidase" evidence="2">
    <location>
        <begin position="64"/>
        <end position="540"/>
    </location>
</feature>
<evidence type="ECO:0000256" key="1">
    <source>
        <dbReference type="SAM" id="MobiDB-lite"/>
    </source>
</evidence>
<organism evidence="3 4">
    <name type="scientific">Apiospora arundinis</name>
    <dbReference type="NCBI Taxonomy" id="335852"/>
    <lineage>
        <taxon>Eukaryota</taxon>
        <taxon>Fungi</taxon>
        <taxon>Dikarya</taxon>
        <taxon>Ascomycota</taxon>
        <taxon>Pezizomycotina</taxon>
        <taxon>Sordariomycetes</taxon>
        <taxon>Xylariomycetidae</taxon>
        <taxon>Amphisphaeriales</taxon>
        <taxon>Apiosporaceae</taxon>
        <taxon>Apiospora</taxon>
    </lineage>
</organism>
<comment type="caution">
    <text evidence="3">The sequence shown here is derived from an EMBL/GenBank/DDBJ whole genome shotgun (WGS) entry which is preliminary data.</text>
</comment>
<dbReference type="PANTHER" id="PTHR10742:SF342">
    <property type="entry name" value="AMINE OXIDASE"/>
    <property type="match status" value="1"/>
</dbReference>
<dbReference type="SUPFAM" id="SSF51905">
    <property type="entry name" value="FAD/NAD(P)-binding domain"/>
    <property type="match status" value="1"/>
</dbReference>
<evidence type="ECO:0000313" key="4">
    <source>
        <dbReference type="Proteomes" id="UP001390339"/>
    </source>
</evidence>
<dbReference type="Pfam" id="PF01593">
    <property type="entry name" value="Amino_oxidase"/>
    <property type="match status" value="1"/>
</dbReference>
<dbReference type="EMBL" id="JAPCWZ010000010">
    <property type="protein sequence ID" value="KAK8848434.1"/>
    <property type="molecule type" value="Genomic_DNA"/>
</dbReference>